<accession>U3BQK4</accession>
<name>U3BQK4_VIBPR</name>
<dbReference type="RefSeq" id="WP_021706766.1">
    <property type="nucleotide sequence ID" value="NZ_BATJ01000019.1"/>
</dbReference>
<reference evidence="1 2" key="1">
    <citation type="submission" date="2013-09" db="EMBL/GenBank/DDBJ databases">
        <title>Whole genome shotgun sequence of Vibrio proteolyticus NBRC 13287.</title>
        <authorList>
            <person name="Isaki S."/>
            <person name="Hosoyama A."/>
            <person name="Numata M."/>
            <person name="Hashimoto M."/>
            <person name="Hosoyama Y."/>
            <person name="Tsuchikane K."/>
            <person name="Noguchi M."/>
            <person name="Hirakata S."/>
            <person name="Ichikawa N."/>
            <person name="Ohji S."/>
            <person name="Yamazoe A."/>
            <person name="Fujita N."/>
        </authorList>
    </citation>
    <scope>NUCLEOTIDE SEQUENCE [LARGE SCALE GENOMIC DNA]</scope>
    <source>
        <strain evidence="1 2">NBRC 13287</strain>
    </source>
</reference>
<sequence length="148" mass="16709">MISYAGRVGILLVSVYGISACAPDTDPPVPRHAICQAFNHNQVVAVLGESPVLQGEWYADWSHQLNQFVATHPDVSVTHSRDIDALQVPEYTLLVAQKVNGEYWLQEVTQSPYYDYVMADMTGQPIKGILRYFTLEEEEYSQLAHYCE</sequence>
<dbReference type="EMBL" id="BATJ01000019">
    <property type="protein sequence ID" value="GAD68798.1"/>
    <property type="molecule type" value="Genomic_DNA"/>
</dbReference>
<evidence type="ECO:0000313" key="2">
    <source>
        <dbReference type="Proteomes" id="UP000016570"/>
    </source>
</evidence>
<dbReference type="PROSITE" id="PS51257">
    <property type="entry name" value="PROKAR_LIPOPROTEIN"/>
    <property type="match status" value="1"/>
</dbReference>
<dbReference type="Proteomes" id="UP000016570">
    <property type="component" value="Unassembled WGS sequence"/>
</dbReference>
<evidence type="ECO:0000313" key="1">
    <source>
        <dbReference type="EMBL" id="GAD68798.1"/>
    </source>
</evidence>
<evidence type="ECO:0008006" key="3">
    <source>
        <dbReference type="Google" id="ProtNLM"/>
    </source>
</evidence>
<organism evidence="1 2">
    <name type="scientific">Vibrio proteolyticus NBRC 13287</name>
    <dbReference type="NCBI Taxonomy" id="1219065"/>
    <lineage>
        <taxon>Bacteria</taxon>
        <taxon>Pseudomonadati</taxon>
        <taxon>Pseudomonadota</taxon>
        <taxon>Gammaproteobacteria</taxon>
        <taxon>Vibrionales</taxon>
        <taxon>Vibrionaceae</taxon>
        <taxon>Vibrio</taxon>
    </lineage>
</organism>
<gene>
    <name evidence="1" type="ORF">VPR01S_19_00800</name>
</gene>
<proteinExistence type="predicted"/>
<keyword evidence="2" id="KW-1185">Reference proteome</keyword>
<comment type="caution">
    <text evidence="1">The sequence shown here is derived from an EMBL/GenBank/DDBJ whole genome shotgun (WGS) entry which is preliminary data.</text>
</comment>
<dbReference type="AlphaFoldDB" id="U3BQK4"/>
<protein>
    <recommendedName>
        <fullName evidence="3">Lipoprotein</fullName>
    </recommendedName>
</protein>
<dbReference type="eggNOG" id="ENOG5032081">
    <property type="taxonomic scope" value="Bacteria"/>
</dbReference>